<organism evidence="5 6">
    <name type="scientific">[Ruminococcus] lactaris</name>
    <dbReference type="NCBI Taxonomy" id="46228"/>
    <lineage>
        <taxon>Bacteria</taxon>
        <taxon>Bacillati</taxon>
        <taxon>Bacillota</taxon>
        <taxon>Clostridia</taxon>
        <taxon>Lachnospirales</taxon>
        <taxon>Lachnospiraceae</taxon>
        <taxon>Mediterraneibacter</taxon>
    </lineage>
</organism>
<evidence type="ECO:0000256" key="1">
    <source>
        <dbReference type="ARBA" id="ARBA00022448"/>
    </source>
</evidence>
<reference evidence="5 6" key="1">
    <citation type="submission" date="2018-08" db="EMBL/GenBank/DDBJ databases">
        <title>A genome reference for cultivated species of the human gut microbiota.</title>
        <authorList>
            <person name="Zou Y."/>
            <person name="Xue W."/>
            <person name="Luo G."/>
        </authorList>
    </citation>
    <scope>NUCLEOTIDE SEQUENCE [LARGE SCALE GENOMIC DNA]</scope>
    <source>
        <strain evidence="5 6">AM09-9</strain>
    </source>
</reference>
<dbReference type="PANTHER" id="PTHR42939">
    <property type="entry name" value="ABC TRANSPORTER ATP-BINDING PROTEIN ALBC-RELATED"/>
    <property type="match status" value="1"/>
</dbReference>
<name>A0A415D8K9_9FIRM</name>
<dbReference type="CDD" id="cd03230">
    <property type="entry name" value="ABC_DR_subfamily_A"/>
    <property type="match status" value="1"/>
</dbReference>
<dbReference type="Gene3D" id="3.40.50.300">
    <property type="entry name" value="P-loop containing nucleotide triphosphate hydrolases"/>
    <property type="match status" value="1"/>
</dbReference>
<dbReference type="EMBL" id="QRMI01000005">
    <property type="protein sequence ID" value="RHJ63288.1"/>
    <property type="molecule type" value="Genomic_DNA"/>
</dbReference>
<keyword evidence="3 5" id="KW-0067">ATP-binding</keyword>
<sequence>MMQAILECKNLTKKFGRKTALDDVSLQLKSGKIYGLLGENGSGKTTWMKLIAGLSKPEKGEIFYEGHPLCAKDKESIAYMATENFFYSYMKIKDVEKYYTDFFAGFDRAAFWNLIGKTGLDGEMKVRELSSGMNAKLRIAATLARKAKLTLLDEPLNGVDFKAREQIVEMILRQADESRTIVMSTHLIDEIESYVEEAIFIKGGKLADVVNLERERMTTGRSLTELYMQLM</sequence>
<dbReference type="GO" id="GO:0005524">
    <property type="term" value="F:ATP binding"/>
    <property type="evidence" value="ECO:0007669"/>
    <property type="project" value="UniProtKB-KW"/>
</dbReference>
<dbReference type="InterPro" id="IPR051782">
    <property type="entry name" value="ABC_Transporter_VariousFunc"/>
</dbReference>
<keyword evidence="1" id="KW-0813">Transport</keyword>
<evidence type="ECO:0000313" key="5">
    <source>
        <dbReference type="EMBL" id="RHJ63288.1"/>
    </source>
</evidence>
<accession>A0A415D8K9</accession>
<evidence type="ECO:0000259" key="4">
    <source>
        <dbReference type="PROSITE" id="PS50893"/>
    </source>
</evidence>
<dbReference type="InterPro" id="IPR003439">
    <property type="entry name" value="ABC_transporter-like_ATP-bd"/>
</dbReference>
<proteinExistence type="predicted"/>
<evidence type="ECO:0000256" key="2">
    <source>
        <dbReference type="ARBA" id="ARBA00022741"/>
    </source>
</evidence>
<protein>
    <submittedName>
        <fullName evidence="5">ATP-binding cassette domain-containing protein</fullName>
    </submittedName>
</protein>
<dbReference type="InterPro" id="IPR027417">
    <property type="entry name" value="P-loop_NTPase"/>
</dbReference>
<dbReference type="SMART" id="SM00382">
    <property type="entry name" value="AAA"/>
    <property type="match status" value="1"/>
</dbReference>
<dbReference type="Proteomes" id="UP000285832">
    <property type="component" value="Unassembled WGS sequence"/>
</dbReference>
<dbReference type="SUPFAM" id="SSF52540">
    <property type="entry name" value="P-loop containing nucleoside triphosphate hydrolases"/>
    <property type="match status" value="1"/>
</dbReference>
<dbReference type="RefSeq" id="WP_118278750.1">
    <property type="nucleotide sequence ID" value="NZ_JAQDJO010000008.1"/>
</dbReference>
<dbReference type="PANTHER" id="PTHR42939:SF1">
    <property type="entry name" value="ABC TRANSPORTER ATP-BINDING PROTEIN ALBC-RELATED"/>
    <property type="match status" value="1"/>
</dbReference>
<dbReference type="Pfam" id="PF00005">
    <property type="entry name" value="ABC_tran"/>
    <property type="match status" value="1"/>
</dbReference>
<gene>
    <name evidence="5" type="ORF">DW116_03000</name>
</gene>
<dbReference type="PROSITE" id="PS50893">
    <property type="entry name" value="ABC_TRANSPORTER_2"/>
    <property type="match status" value="1"/>
</dbReference>
<comment type="caution">
    <text evidence="5">The sequence shown here is derived from an EMBL/GenBank/DDBJ whole genome shotgun (WGS) entry which is preliminary data.</text>
</comment>
<dbReference type="InterPro" id="IPR003593">
    <property type="entry name" value="AAA+_ATPase"/>
</dbReference>
<dbReference type="GO" id="GO:0016887">
    <property type="term" value="F:ATP hydrolysis activity"/>
    <property type="evidence" value="ECO:0007669"/>
    <property type="project" value="InterPro"/>
</dbReference>
<evidence type="ECO:0000256" key="3">
    <source>
        <dbReference type="ARBA" id="ARBA00022840"/>
    </source>
</evidence>
<feature type="domain" description="ABC transporter" evidence="4">
    <location>
        <begin position="6"/>
        <end position="228"/>
    </location>
</feature>
<keyword evidence="2" id="KW-0547">Nucleotide-binding</keyword>
<evidence type="ECO:0000313" key="6">
    <source>
        <dbReference type="Proteomes" id="UP000285832"/>
    </source>
</evidence>
<dbReference type="AlphaFoldDB" id="A0A415D8K9"/>